<dbReference type="Proteomes" id="UP001317532">
    <property type="component" value="Chromosome"/>
</dbReference>
<evidence type="ECO:0000259" key="4">
    <source>
        <dbReference type="SMART" id="SM00861"/>
    </source>
</evidence>
<feature type="domain" description="Transketolase-like pyrimidine-binding" evidence="4">
    <location>
        <begin position="13"/>
        <end position="188"/>
    </location>
</feature>
<evidence type="ECO:0000256" key="2">
    <source>
        <dbReference type="ARBA" id="ARBA00023002"/>
    </source>
</evidence>
<sequence length="336" mass="36573">MTATEQQTGTSVMTNVEAVRTTLHDALARDERVLIMGEDVGSRGNVFLITKGFFEEFGPERIIDTPLAEASIVGVAIGMAMEGLRPIAEIQFADFIYPAFNQIVGEAAKTRYRSNGDYTCPLVIRTPYGGGVRGALSHSVSIEALFYHVPGLTILAPSTPADIKGLLNAAIECPDPVLFLEHKKTYRSVKGEVPCGYYTIPIGKADVKKTGRDVSVVSYGYNLHQALDAANRLEGEGVSVEVIDLRSIRPMDKTTILESVRKTRKLLIIHEDNKFGGIGAEISAMVAEEALFDLDAPIRRLCGPDVPAMGYALPLEEEFMISTDAMVEAMRSLAKF</sequence>
<dbReference type="CDD" id="cd07036">
    <property type="entry name" value="TPP_PYR_E1-PDHc-beta_like"/>
    <property type="match status" value="1"/>
</dbReference>
<dbReference type="Gene3D" id="3.40.50.920">
    <property type="match status" value="1"/>
</dbReference>
<dbReference type="InterPro" id="IPR005475">
    <property type="entry name" value="Transketolase-like_Pyr-bd"/>
</dbReference>
<dbReference type="InterPro" id="IPR009014">
    <property type="entry name" value="Transketo_C/PFOR_II"/>
</dbReference>
<keyword evidence="3" id="KW-0786">Thiamine pyrophosphate</keyword>
<evidence type="ECO:0000313" key="6">
    <source>
        <dbReference type="Proteomes" id="UP001317532"/>
    </source>
</evidence>
<dbReference type="Gene3D" id="3.40.50.970">
    <property type="match status" value="1"/>
</dbReference>
<evidence type="ECO:0000256" key="1">
    <source>
        <dbReference type="ARBA" id="ARBA00001964"/>
    </source>
</evidence>
<proteinExistence type="predicted"/>
<dbReference type="FunFam" id="3.40.50.970:FF:000001">
    <property type="entry name" value="Pyruvate dehydrogenase E1 beta subunit"/>
    <property type="match status" value="1"/>
</dbReference>
<accession>A0AAN1XWP4</accession>
<name>A0AAN1XWP4_UNVUL</name>
<evidence type="ECO:0000313" key="5">
    <source>
        <dbReference type="EMBL" id="BDE05677.1"/>
    </source>
</evidence>
<dbReference type="GO" id="GO:0016491">
    <property type="term" value="F:oxidoreductase activity"/>
    <property type="evidence" value="ECO:0007669"/>
    <property type="project" value="UniProtKB-KW"/>
</dbReference>
<dbReference type="PANTHER" id="PTHR43257">
    <property type="entry name" value="PYRUVATE DEHYDROGENASE E1 COMPONENT BETA SUBUNIT"/>
    <property type="match status" value="1"/>
</dbReference>
<evidence type="ECO:0000256" key="3">
    <source>
        <dbReference type="ARBA" id="ARBA00023052"/>
    </source>
</evidence>
<protein>
    <submittedName>
        <fullName evidence="5">2-oxoisovalerate dehydrogenase subunit beta</fullName>
    </submittedName>
</protein>
<dbReference type="AlphaFoldDB" id="A0AAN1XWP4"/>
<dbReference type="RefSeq" id="WP_317996703.1">
    <property type="nucleotide sequence ID" value="NZ_AP025523.1"/>
</dbReference>
<keyword evidence="6" id="KW-1185">Reference proteome</keyword>
<dbReference type="SUPFAM" id="SSF52922">
    <property type="entry name" value="TK C-terminal domain-like"/>
    <property type="match status" value="1"/>
</dbReference>
<dbReference type="InterPro" id="IPR033248">
    <property type="entry name" value="Transketolase_C"/>
</dbReference>
<dbReference type="Pfam" id="PF02779">
    <property type="entry name" value="Transket_pyr"/>
    <property type="match status" value="1"/>
</dbReference>
<keyword evidence="2" id="KW-0560">Oxidoreductase</keyword>
<dbReference type="Pfam" id="PF02780">
    <property type="entry name" value="Transketolase_C"/>
    <property type="match status" value="1"/>
</dbReference>
<dbReference type="FunFam" id="3.40.50.920:FF:000001">
    <property type="entry name" value="Pyruvate dehydrogenase E1 beta subunit"/>
    <property type="match status" value="1"/>
</dbReference>
<dbReference type="EMBL" id="AP025523">
    <property type="protein sequence ID" value="BDE05677.1"/>
    <property type="molecule type" value="Genomic_DNA"/>
</dbReference>
<dbReference type="SMART" id="SM00861">
    <property type="entry name" value="Transket_pyr"/>
    <property type="match status" value="1"/>
</dbReference>
<gene>
    <name evidence="5" type="primary">bfmBAB</name>
    <name evidence="5" type="ORF">WPS_09530</name>
</gene>
<dbReference type="KEGG" id="vab:WPS_09530"/>
<comment type="cofactor">
    <cofactor evidence="1">
        <name>thiamine diphosphate</name>
        <dbReference type="ChEBI" id="CHEBI:58937"/>
    </cofactor>
</comment>
<dbReference type="NCBIfam" id="NF006667">
    <property type="entry name" value="PRK09212.1"/>
    <property type="match status" value="1"/>
</dbReference>
<dbReference type="InterPro" id="IPR029061">
    <property type="entry name" value="THDP-binding"/>
</dbReference>
<dbReference type="SUPFAM" id="SSF52518">
    <property type="entry name" value="Thiamin diphosphate-binding fold (THDP-binding)"/>
    <property type="match status" value="1"/>
</dbReference>
<reference evidence="5 6" key="1">
    <citation type="journal article" date="2022" name="ISME Commun">
        <title>Vulcanimicrobium alpinus gen. nov. sp. nov., the first cultivated representative of the candidate phylum 'Eremiobacterota', is a metabolically versatile aerobic anoxygenic phototroph.</title>
        <authorList>
            <person name="Yabe S."/>
            <person name="Muto K."/>
            <person name="Abe K."/>
            <person name="Yokota A."/>
            <person name="Staudigel H."/>
            <person name="Tebo B.M."/>
        </authorList>
    </citation>
    <scope>NUCLEOTIDE SEQUENCE [LARGE SCALE GENOMIC DNA]</scope>
    <source>
        <strain evidence="5 6">WC8-2</strain>
    </source>
</reference>
<dbReference type="PANTHER" id="PTHR43257:SF2">
    <property type="entry name" value="PYRUVATE DEHYDROGENASE E1 COMPONENT SUBUNIT BETA"/>
    <property type="match status" value="1"/>
</dbReference>
<organism evidence="5 6">
    <name type="scientific">Vulcanimicrobium alpinum</name>
    <dbReference type="NCBI Taxonomy" id="3016050"/>
    <lineage>
        <taxon>Bacteria</taxon>
        <taxon>Bacillati</taxon>
        <taxon>Vulcanimicrobiota</taxon>
        <taxon>Vulcanimicrobiia</taxon>
        <taxon>Vulcanimicrobiales</taxon>
        <taxon>Vulcanimicrobiaceae</taxon>
        <taxon>Vulcanimicrobium</taxon>
    </lineage>
</organism>